<dbReference type="GO" id="GO:0047617">
    <property type="term" value="F:fatty acyl-CoA hydrolase activity"/>
    <property type="evidence" value="ECO:0007669"/>
    <property type="project" value="InterPro"/>
</dbReference>
<evidence type="ECO:0000256" key="1">
    <source>
        <dbReference type="ARBA" id="ARBA00008324"/>
    </source>
</evidence>
<evidence type="ECO:0000259" key="3">
    <source>
        <dbReference type="Pfam" id="PF03061"/>
    </source>
</evidence>
<dbReference type="Gene3D" id="3.10.129.10">
    <property type="entry name" value="Hotdog Thioesterase"/>
    <property type="match status" value="1"/>
</dbReference>
<comment type="similarity">
    <text evidence="1">Belongs to the thioesterase PaaI family.</text>
</comment>
<keyword evidence="2" id="KW-0378">Hydrolase</keyword>
<dbReference type="NCBIfam" id="TIGR00369">
    <property type="entry name" value="unchar_dom_1"/>
    <property type="match status" value="1"/>
</dbReference>
<dbReference type="CDD" id="cd03443">
    <property type="entry name" value="PaaI_thioesterase"/>
    <property type="match status" value="1"/>
</dbReference>
<dbReference type="Pfam" id="PF03061">
    <property type="entry name" value="4HBT"/>
    <property type="match status" value="1"/>
</dbReference>
<reference evidence="4 5" key="1">
    <citation type="submission" date="2018-05" db="EMBL/GenBank/DDBJ databases">
        <title>Acuticoccus sediminis sp. nov., isolated from deep-sea sediment of Indian Ocean.</title>
        <authorList>
            <person name="Liu X."/>
            <person name="Lai Q."/>
            <person name="Du Y."/>
            <person name="Sun F."/>
            <person name="Zhang X."/>
            <person name="Wang S."/>
            <person name="Shao Z."/>
        </authorList>
    </citation>
    <scope>NUCLEOTIDE SEQUENCE [LARGE SCALE GENOMIC DNA]</scope>
    <source>
        <strain evidence="4 5">PTG4-2</strain>
    </source>
</reference>
<keyword evidence="5" id="KW-1185">Reference proteome</keyword>
<dbReference type="InterPro" id="IPR029069">
    <property type="entry name" value="HotDog_dom_sf"/>
</dbReference>
<dbReference type="PANTHER" id="PTHR21660">
    <property type="entry name" value="THIOESTERASE SUPERFAMILY MEMBER-RELATED"/>
    <property type="match status" value="1"/>
</dbReference>
<organism evidence="4 5">
    <name type="scientific">Acuticoccus sediminis</name>
    <dbReference type="NCBI Taxonomy" id="2184697"/>
    <lineage>
        <taxon>Bacteria</taxon>
        <taxon>Pseudomonadati</taxon>
        <taxon>Pseudomonadota</taxon>
        <taxon>Alphaproteobacteria</taxon>
        <taxon>Hyphomicrobiales</taxon>
        <taxon>Amorphaceae</taxon>
        <taxon>Acuticoccus</taxon>
    </lineage>
</organism>
<dbReference type="OrthoDB" id="9805304at2"/>
<comment type="caution">
    <text evidence="4">The sequence shown here is derived from an EMBL/GenBank/DDBJ whole genome shotgun (WGS) entry which is preliminary data.</text>
</comment>
<feature type="domain" description="Thioesterase" evidence="3">
    <location>
        <begin position="47"/>
        <end position="121"/>
    </location>
</feature>
<dbReference type="Proteomes" id="UP000249590">
    <property type="component" value="Unassembled WGS sequence"/>
</dbReference>
<accession>A0A8B2NGI5</accession>
<evidence type="ECO:0000313" key="4">
    <source>
        <dbReference type="EMBL" id="RAH98241.1"/>
    </source>
</evidence>
<dbReference type="SUPFAM" id="SSF54637">
    <property type="entry name" value="Thioesterase/thiol ester dehydrase-isomerase"/>
    <property type="match status" value="1"/>
</dbReference>
<dbReference type="InterPro" id="IPR003736">
    <property type="entry name" value="PAAI_dom"/>
</dbReference>
<evidence type="ECO:0000256" key="2">
    <source>
        <dbReference type="ARBA" id="ARBA00022801"/>
    </source>
</evidence>
<dbReference type="RefSeq" id="WP_111351023.1">
    <property type="nucleotide sequence ID" value="NZ_JAIWKD010000005.1"/>
</dbReference>
<dbReference type="EMBL" id="QHHQ01000007">
    <property type="protein sequence ID" value="RAH98241.1"/>
    <property type="molecule type" value="Genomic_DNA"/>
</dbReference>
<dbReference type="PANTHER" id="PTHR21660:SF1">
    <property type="entry name" value="ACYL-COENZYME A THIOESTERASE 13"/>
    <property type="match status" value="1"/>
</dbReference>
<dbReference type="InterPro" id="IPR039298">
    <property type="entry name" value="ACOT13"/>
</dbReference>
<sequence>MHLPDVQDYLAREFPQVFGSGHIVVEAAHDGVATLVLTPGDPHLRPGGIVSGPALMTLADAAAYAALLSLTAEAKMAVTTNLNISFLRAGAPGAPIRLVATVVKPGRRLSVIVAEAFAGDALLAHCTMTYAMPAADVAVVS</sequence>
<dbReference type="AlphaFoldDB" id="A0A8B2NGI5"/>
<proteinExistence type="inferred from homology"/>
<name>A0A8B2NGI5_9HYPH</name>
<protein>
    <submittedName>
        <fullName evidence="4">Phenylacetic acid degradation protein</fullName>
    </submittedName>
</protein>
<gene>
    <name evidence="4" type="ORF">DLJ53_26375</name>
</gene>
<dbReference type="InterPro" id="IPR006683">
    <property type="entry name" value="Thioestr_dom"/>
</dbReference>
<evidence type="ECO:0000313" key="5">
    <source>
        <dbReference type="Proteomes" id="UP000249590"/>
    </source>
</evidence>